<dbReference type="Proteomes" id="UP000317155">
    <property type="component" value="Unassembled WGS sequence"/>
</dbReference>
<dbReference type="InterPro" id="IPR018639">
    <property type="entry name" value="DUF2062"/>
</dbReference>
<dbReference type="PANTHER" id="PTHR40547">
    <property type="entry name" value="SLL0298 PROTEIN"/>
    <property type="match status" value="1"/>
</dbReference>
<keyword evidence="4" id="KW-1185">Reference proteome</keyword>
<dbReference type="OrthoDB" id="9794343at2"/>
<sequence length="166" mass="18581">MWRRFGFIRQLKLNLVKFIRLRGSPDEIAKGVALGIFIGMTPTFGLQMPIAIFFAFLLKENKLAAALGVWITNPVTAPIIYGLQYESGRLLLDLPRARLPELTFESLKAMGGEVLLPLCLGSLIFGIACGALAYALTLRAVPLFKAWKIPRWPRPRGLHIHRRKGD</sequence>
<dbReference type="EMBL" id="VJVV01000003">
    <property type="protein sequence ID" value="TRO82531.1"/>
    <property type="molecule type" value="Genomic_DNA"/>
</dbReference>
<feature type="transmembrane region" description="Helical" evidence="1">
    <location>
        <begin position="114"/>
        <end position="136"/>
    </location>
</feature>
<feature type="transmembrane region" description="Helical" evidence="1">
    <location>
        <begin position="32"/>
        <end position="56"/>
    </location>
</feature>
<evidence type="ECO:0000313" key="3">
    <source>
        <dbReference type="EMBL" id="TRO82531.1"/>
    </source>
</evidence>
<keyword evidence="1" id="KW-0472">Membrane</keyword>
<dbReference type="Pfam" id="PF09835">
    <property type="entry name" value="DUF2062"/>
    <property type="match status" value="1"/>
</dbReference>
<gene>
    <name evidence="3" type="ORF">FL622_04905</name>
</gene>
<feature type="transmembrane region" description="Helical" evidence="1">
    <location>
        <begin position="63"/>
        <end position="83"/>
    </location>
</feature>
<accession>A0A550JH46</accession>
<comment type="caution">
    <text evidence="3">The sequence shown here is derived from an EMBL/GenBank/DDBJ whole genome shotgun (WGS) entry which is preliminary data.</text>
</comment>
<name>A0A550JH46_9BACT</name>
<evidence type="ECO:0000313" key="4">
    <source>
        <dbReference type="Proteomes" id="UP000317155"/>
    </source>
</evidence>
<protein>
    <submittedName>
        <fullName evidence="3">DUF2062 domain-containing protein</fullName>
    </submittedName>
</protein>
<organism evidence="3 4">
    <name type="scientific">Trichloromonas acetexigens</name>
    <dbReference type="NCBI Taxonomy" id="38815"/>
    <lineage>
        <taxon>Bacteria</taxon>
        <taxon>Pseudomonadati</taxon>
        <taxon>Thermodesulfobacteriota</taxon>
        <taxon>Desulfuromonadia</taxon>
        <taxon>Desulfuromonadales</taxon>
        <taxon>Trichloromonadaceae</taxon>
        <taxon>Trichloromonas</taxon>
    </lineage>
</organism>
<dbReference type="AlphaFoldDB" id="A0A550JH46"/>
<evidence type="ECO:0000259" key="2">
    <source>
        <dbReference type="Pfam" id="PF09835"/>
    </source>
</evidence>
<dbReference type="RefSeq" id="WP_092056620.1">
    <property type="nucleotide sequence ID" value="NZ_FOJJ01000023.1"/>
</dbReference>
<keyword evidence="1" id="KW-0812">Transmembrane</keyword>
<keyword evidence="1" id="KW-1133">Transmembrane helix</keyword>
<reference evidence="3 4" key="1">
    <citation type="submission" date="2019-07" db="EMBL/GenBank/DDBJ databases">
        <title>Insights of Desulfuromonas acetexigens electromicrobiology.</title>
        <authorList>
            <person name="Katuri K."/>
            <person name="Sapireddy V."/>
            <person name="Shaw D.R."/>
            <person name="Saikaly P."/>
        </authorList>
    </citation>
    <scope>NUCLEOTIDE SEQUENCE [LARGE SCALE GENOMIC DNA]</scope>
    <source>
        <strain evidence="3 4">2873</strain>
    </source>
</reference>
<feature type="domain" description="DUF2062" evidence="2">
    <location>
        <begin position="9"/>
        <end position="145"/>
    </location>
</feature>
<evidence type="ECO:0000256" key="1">
    <source>
        <dbReference type="SAM" id="Phobius"/>
    </source>
</evidence>
<dbReference type="PANTHER" id="PTHR40547:SF1">
    <property type="entry name" value="SLL0298 PROTEIN"/>
    <property type="match status" value="1"/>
</dbReference>
<proteinExistence type="predicted"/>